<proteinExistence type="predicted"/>
<keyword evidence="2" id="KW-1185">Reference proteome</keyword>
<gene>
    <name evidence="1" type="ORF">PL75_10050</name>
</gene>
<comment type="caution">
    <text evidence="1">The sequence shown here is derived from an EMBL/GenBank/DDBJ whole genome shotgun (WGS) entry which is preliminary data.</text>
</comment>
<accession>A0A0J1C1C0</accession>
<dbReference type="OrthoDB" id="5563425at2"/>
<organism evidence="1 2">
    <name type="scientific">Neisseria arctica</name>
    <dbReference type="NCBI Taxonomy" id="1470200"/>
    <lineage>
        <taxon>Bacteria</taxon>
        <taxon>Pseudomonadati</taxon>
        <taxon>Pseudomonadota</taxon>
        <taxon>Betaproteobacteria</taxon>
        <taxon>Neisseriales</taxon>
        <taxon>Neisseriaceae</taxon>
        <taxon>Neisseria</taxon>
    </lineage>
</organism>
<dbReference type="AlphaFoldDB" id="A0A0J1C1C0"/>
<protein>
    <submittedName>
        <fullName evidence="1">Uncharacterized protein</fullName>
    </submittedName>
</protein>
<name>A0A0J1C1C0_9NEIS</name>
<dbReference type="STRING" id="1470200.PL75_10050"/>
<reference evidence="1 2" key="1">
    <citation type="submission" date="2014-11" db="EMBL/GenBank/DDBJ databases">
        <title>Genome of a novel goose pathogen.</title>
        <authorList>
            <person name="Hansen C.M."/>
            <person name="Hueffer K."/>
            <person name="Choi S.C."/>
        </authorList>
    </citation>
    <scope>NUCLEOTIDE SEQUENCE [LARGE SCALE GENOMIC DNA]</scope>
    <source>
        <strain evidence="1 2">KH1503</strain>
    </source>
</reference>
<evidence type="ECO:0000313" key="2">
    <source>
        <dbReference type="Proteomes" id="UP000036027"/>
    </source>
</evidence>
<dbReference type="Proteomes" id="UP000036027">
    <property type="component" value="Unassembled WGS sequence"/>
</dbReference>
<dbReference type="PATRIC" id="fig|1470200.3.peg.1282"/>
<dbReference type="EMBL" id="JTDO01000021">
    <property type="protein sequence ID" value="KLT72078.1"/>
    <property type="molecule type" value="Genomic_DNA"/>
</dbReference>
<evidence type="ECO:0000313" key="1">
    <source>
        <dbReference type="EMBL" id="KLT72078.1"/>
    </source>
</evidence>
<sequence>MADAFFLLGRRLMFASLHGRDADMLSFQAALQSPHPYGISRLGFRQPDEKLEYPIMTTAEVMTGLSKHLTKYPTHNYGLVTHMFLYAEELATLNRDAKHGWVLLDDTAADLDKAAWHCLQQLSDIPLLDQWRYKVLDTLTELGCINRYTPGINENAAVIGVQAVEVRIPDDFDAVISNLLCSGKLPAV</sequence>